<sequence length="252" mass="27565">MVKLPCPGRTEVARLVTGALRQALQREQLGRLVKSQKRTPMHFSLGAGLITVYHGGLDKDLYWVRCPDAALVPCGQSRPSLVVEVGMPGESQSDLQERCRRWLCEPYAHDQKGDEDFQPTSVISLHIRPWQGSEQHLVTAALLVQGDHPQEVHEYESVTFVNSSVAGSDSQGGSDIVSGEAVWRLPVRYLIGSLAEEAEEVEEDEEDKEQKREQEEGEKGDACKEGHMVAVTVELDVLAALAGIGKALCGPG</sequence>
<feature type="compositionally biased region" description="Acidic residues" evidence="1">
    <location>
        <begin position="196"/>
        <end position="207"/>
    </location>
</feature>
<proteinExistence type="predicted"/>
<dbReference type="EMBL" id="LSYV01000078">
    <property type="protein sequence ID" value="KXZ43918.1"/>
    <property type="molecule type" value="Genomic_DNA"/>
</dbReference>
<organism evidence="2 3">
    <name type="scientific">Gonium pectorale</name>
    <name type="common">Green alga</name>
    <dbReference type="NCBI Taxonomy" id="33097"/>
    <lineage>
        <taxon>Eukaryota</taxon>
        <taxon>Viridiplantae</taxon>
        <taxon>Chlorophyta</taxon>
        <taxon>core chlorophytes</taxon>
        <taxon>Chlorophyceae</taxon>
        <taxon>CS clade</taxon>
        <taxon>Chlamydomonadales</taxon>
        <taxon>Volvocaceae</taxon>
        <taxon>Gonium</taxon>
    </lineage>
</organism>
<reference evidence="3" key="1">
    <citation type="journal article" date="2016" name="Nat. Commun.">
        <title>The Gonium pectorale genome demonstrates co-option of cell cycle regulation during the evolution of multicellularity.</title>
        <authorList>
            <person name="Hanschen E.R."/>
            <person name="Marriage T.N."/>
            <person name="Ferris P.J."/>
            <person name="Hamaji T."/>
            <person name="Toyoda A."/>
            <person name="Fujiyama A."/>
            <person name="Neme R."/>
            <person name="Noguchi H."/>
            <person name="Minakuchi Y."/>
            <person name="Suzuki M."/>
            <person name="Kawai-Toyooka H."/>
            <person name="Smith D.R."/>
            <person name="Sparks H."/>
            <person name="Anderson J."/>
            <person name="Bakaric R."/>
            <person name="Luria V."/>
            <person name="Karger A."/>
            <person name="Kirschner M.W."/>
            <person name="Durand P.M."/>
            <person name="Michod R.E."/>
            <person name="Nozaki H."/>
            <person name="Olson B.J."/>
        </authorList>
    </citation>
    <scope>NUCLEOTIDE SEQUENCE [LARGE SCALE GENOMIC DNA]</scope>
    <source>
        <strain evidence="3">NIES-2863</strain>
    </source>
</reference>
<keyword evidence="3" id="KW-1185">Reference proteome</keyword>
<gene>
    <name evidence="2" type="ORF">GPECTOR_77g15</name>
</gene>
<feature type="compositionally biased region" description="Basic and acidic residues" evidence="1">
    <location>
        <begin position="208"/>
        <end position="225"/>
    </location>
</feature>
<comment type="caution">
    <text evidence="2">The sequence shown here is derived from an EMBL/GenBank/DDBJ whole genome shotgun (WGS) entry which is preliminary data.</text>
</comment>
<name>A0A150G253_GONPE</name>
<evidence type="ECO:0000313" key="3">
    <source>
        <dbReference type="Proteomes" id="UP000075714"/>
    </source>
</evidence>
<protein>
    <submittedName>
        <fullName evidence="2">Uncharacterized protein</fullName>
    </submittedName>
</protein>
<evidence type="ECO:0000313" key="2">
    <source>
        <dbReference type="EMBL" id="KXZ43918.1"/>
    </source>
</evidence>
<evidence type="ECO:0000256" key="1">
    <source>
        <dbReference type="SAM" id="MobiDB-lite"/>
    </source>
</evidence>
<accession>A0A150G253</accession>
<dbReference type="Proteomes" id="UP000075714">
    <property type="component" value="Unassembled WGS sequence"/>
</dbReference>
<feature type="region of interest" description="Disordered" evidence="1">
    <location>
        <begin position="196"/>
        <end position="225"/>
    </location>
</feature>
<dbReference type="AlphaFoldDB" id="A0A150G253"/>